<dbReference type="EMBL" id="CP116942">
    <property type="protein sequence ID" value="WCO66241.1"/>
    <property type="molecule type" value="Genomic_DNA"/>
</dbReference>
<keyword evidence="1" id="KW-0175">Coiled coil</keyword>
<accession>A0AAE9Y643</accession>
<sequence length="1157" mass="125497">MKEGEPAVLADLVSTTSGFRRAVNLEVDPTVEVVARYLPTPRSLEVLQRLTRALHPGKGQRAFAVTGPYGSGKSSFGVFLDALVGPMDDPATRSARTSLESADQEMARAFAGVLDTLGVARSGMLRATATAQREPVASTIVRALDHGVERFWSGKVPRGLRTALREARAGSPDARSLAELVLRISETAPVMLVLDEFGKSLEAFAGSPSSDLFVLQELAERLGGSDAGPGALVTFQHVAFEQYASDKDAAHVREWVKVQGRFEEVSFVGDVTDSVALIGTTLRQDRAQPKFGERLDKWAQAAFEEARQLGLVPRLVRDRAQVETAYPLNPVAAIALADLSRRLGQNERTMFSFLSGREPGAMPDLLDRTEVGGGTLPTIGVVELWDYFLASTTSTVRASGDGSRWLEISARLSDARGLSPIEERCAKAVGVLNLVSAGGPLRASPAVVAAALGKGDKRGRRQVQDALEKLQASGVLSFRAFADEYRVWQGSDFPIAGRIEDARQQIAHKPLDSIVSRVQPLRPVVAGRHSQQVGILRYFEVQFLGPGDTTLTPASVDADGLLVIALADEQPRLRTLDTRPLVCVTVPASSDFELAVREAAAISALMTSAAAELRDDWVARRELQENLAIARERVRLIMGRMLAGSTRAKWVANRRDLAADGNLSRLLSAVCDVAYSDAPHVRNEMLARRELTSQGAKARRLLLEAMFTREAEPHLGLDGGYGPERAMYEAVLRHTGMHGAGDDRWAFAAPEEGSTWQPAWAALDSALASAEREGVSFADLHDELAAPPIGLTGGPIPVLLAAYLLVHTDDIAVSEDGTFVPSVTPALISRLIKSPERFRARRVAAVGQRALVAEMLGGQPARLPAATRNASVLRAVVPILDVVRGLPTYASKTSELSDDARRVRSAVIDARDPVELLFERLPEACEMPAIPGDATVDRAQAEVLVERVRSALDELQQAYPRMLDELVTTMAAAFRLVPELGDLRSDLRAHCRPLVGRVIDRSLRPFIQQAMSEAFDDDIDWLEALLLTVTATPPNSWGDDDVRRFSLKLVDLAATFRRVRALHYESEADGREGFEAVRVTITSPDGSEVVDVHWLDDADRKYVLERADELLGSLSESLGPRALTALISALSIRAAQQTTSTWRPEVEDSNAEEGRSA</sequence>
<feature type="coiled-coil region" evidence="1">
    <location>
        <begin position="938"/>
        <end position="965"/>
    </location>
</feature>
<evidence type="ECO:0000256" key="2">
    <source>
        <dbReference type="SAM" id="MobiDB-lite"/>
    </source>
</evidence>
<dbReference type="KEGG" id="ima:PO878_17200"/>
<evidence type="ECO:0000256" key="1">
    <source>
        <dbReference type="SAM" id="Coils"/>
    </source>
</evidence>
<proteinExistence type="predicted"/>
<organism evidence="3 4">
    <name type="scientific">Iamia majanohamensis</name>
    <dbReference type="NCBI Taxonomy" id="467976"/>
    <lineage>
        <taxon>Bacteria</taxon>
        <taxon>Bacillati</taxon>
        <taxon>Actinomycetota</taxon>
        <taxon>Acidimicrobiia</taxon>
        <taxon>Acidimicrobiales</taxon>
        <taxon>Iamiaceae</taxon>
        <taxon>Iamia</taxon>
    </lineage>
</organism>
<gene>
    <name evidence="3" type="ORF">PO878_17200</name>
</gene>
<dbReference type="Proteomes" id="UP001216390">
    <property type="component" value="Chromosome"/>
</dbReference>
<dbReference type="AlphaFoldDB" id="A0AAE9Y643"/>
<name>A0AAE9Y643_9ACTN</name>
<keyword evidence="4" id="KW-1185">Reference proteome</keyword>
<feature type="region of interest" description="Disordered" evidence="2">
    <location>
        <begin position="1138"/>
        <end position="1157"/>
    </location>
</feature>
<protein>
    <recommendedName>
        <fullName evidence="5">ATP-binding protein</fullName>
    </recommendedName>
</protein>
<evidence type="ECO:0008006" key="5">
    <source>
        <dbReference type="Google" id="ProtNLM"/>
    </source>
</evidence>
<evidence type="ECO:0000313" key="4">
    <source>
        <dbReference type="Proteomes" id="UP001216390"/>
    </source>
</evidence>
<dbReference type="RefSeq" id="WP_272735765.1">
    <property type="nucleotide sequence ID" value="NZ_CP116942.1"/>
</dbReference>
<evidence type="ECO:0000313" key="3">
    <source>
        <dbReference type="EMBL" id="WCO66241.1"/>
    </source>
</evidence>
<reference evidence="3" key="1">
    <citation type="submission" date="2023-01" db="EMBL/GenBank/DDBJ databases">
        <title>The diversity of Class Acidimicrobiia in South China Sea sediment environments and the proposal of Iamia marina sp. nov., a novel species of the genus Iamia.</title>
        <authorList>
            <person name="He Y."/>
            <person name="Tian X."/>
        </authorList>
    </citation>
    <scope>NUCLEOTIDE SEQUENCE</scope>
    <source>
        <strain evidence="3">DSM 19957</strain>
    </source>
</reference>